<feature type="region of interest" description="Disordered" evidence="1">
    <location>
        <begin position="71"/>
        <end position="93"/>
    </location>
</feature>
<dbReference type="EMBL" id="CAMAPE010000051">
    <property type="protein sequence ID" value="CAH9107878.1"/>
    <property type="molecule type" value="Genomic_DNA"/>
</dbReference>
<keyword evidence="3" id="KW-1185">Reference proteome</keyword>
<dbReference type="AlphaFoldDB" id="A0A9P1EIA2"/>
<protein>
    <submittedName>
        <fullName evidence="2">Uncharacterized protein</fullName>
    </submittedName>
</protein>
<evidence type="ECO:0000313" key="3">
    <source>
        <dbReference type="Proteomes" id="UP001152484"/>
    </source>
</evidence>
<accession>A0A9P1EIA2</accession>
<comment type="caution">
    <text evidence="2">The sequence shown here is derived from an EMBL/GenBank/DDBJ whole genome shotgun (WGS) entry which is preliminary data.</text>
</comment>
<reference evidence="2" key="1">
    <citation type="submission" date="2022-07" db="EMBL/GenBank/DDBJ databases">
        <authorList>
            <person name="Macas J."/>
            <person name="Novak P."/>
            <person name="Neumann P."/>
        </authorList>
    </citation>
    <scope>NUCLEOTIDE SEQUENCE</scope>
</reference>
<name>A0A9P1EIA2_CUSEU</name>
<evidence type="ECO:0000313" key="2">
    <source>
        <dbReference type="EMBL" id="CAH9107878.1"/>
    </source>
</evidence>
<sequence>MLMESHQRQQQEIARLKEVEQKAALDEEAMSCLDRLRGELEALKKRADEADAAYRQVAAHRDDALAKFAGEKEAREADRRRANEAEKARAEAEKAAEKATHAAIQKFLVFLRSCGGRSSCSLR</sequence>
<gene>
    <name evidence="2" type="ORF">CEURO_LOCUS17884</name>
</gene>
<proteinExistence type="predicted"/>
<dbReference type="Proteomes" id="UP001152484">
    <property type="component" value="Unassembled WGS sequence"/>
</dbReference>
<organism evidence="2 3">
    <name type="scientific">Cuscuta europaea</name>
    <name type="common">European dodder</name>
    <dbReference type="NCBI Taxonomy" id="41803"/>
    <lineage>
        <taxon>Eukaryota</taxon>
        <taxon>Viridiplantae</taxon>
        <taxon>Streptophyta</taxon>
        <taxon>Embryophyta</taxon>
        <taxon>Tracheophyta</taxon>
        <taxon>Spermatophyta</taxon>
        <taxon>Magnoliopsida</taxon>
        <taxon>eudicotyledons</taxon>
        <taxon>Gunneridae</taxon>
        <taxon>Pentapetalae</taxon>
        <taxon>asterids</taxon>
        <taxon>lamiids</taxon>
        <taxon>Solanales</taxon>
        <taxon>Convolvulaceae</taxon>
        <taxon>Cuscuteae</taxon>
        <taxon>Cuscuta</taxon>
        <taxon>Cuscuta subgen. Cuscuta</taxon>
    </lineage>
</organism>
<evidence type="ECO:0000256" key="1">
    <source>
        <dbReference type="SAM" id="MobiDB-lite"/>
    </source>
</evidence>